<gene>
    <name evidence="1" type="ORF">GCM10009560_18600</name>
</gene>
<keyword evidence="2" id="KW-1185">Reference proteome</keyword>
<evidence type="ECO:0000313" key="2">
    <source>
        <dbReference type="Proteomes" id="UP001501578"/>
    </source>
</evidence>
<proteinExistence type="predicted"/>
<name>A0ABN1P173_9ACTN</name>
<accession>A0ABN1P173</accession>
<sequence>MHPDARRTRGPFTGDLPHRTVTVVARAVPLTRFPTFRLDHGTPGDPLGTGLSGPTSGNIASLHIGFILRCPAPRAAALVQCLR</sequence>
<evidence type="ECO:0000313" key="1">
    <source>
        <dbReference type="EMBL" id="GAA0920371.1"/>
    </source>
</evidence>
<dbReference type="EMBL" id="BAAAHQ010000007">
    <property type="protein sequence ID" value="GAA0920371.1"/>
    <property type="molecule type" value="Genomic_DNA"/>
</dbReference>
<organism evidence="1 2">
    <name type="scientific">Nonomuraea longicatena</name>
    <dbReference type="NCBI Taxonomy" id="83682"/>
    <lineage>
        <taxon>Bacteria</taxon>
        <taxon>Bacillati</taxon>
        <taxon>Actinomycetota</taxon>
        <taxon>Actinomycetes</taxon>
        <taxon>Streptosporangiales</taxon>
        <taxon>Streptosporangiaceae</taxon>
        <taxon>Nonomuraea</taxon>
    </lineage>
</organism>
<dbReference type="Proteomes" id="UP001501578">
    <property type="component" value="Unassembled WGS sequence"/>
</dbReference>
<reference evidence="1 2" key="1">
    <citation type="journal article" date="2019" name="Int. J. Syst. Evol. Microbiol.">
        <title>The Global Catalogue of Microorganisms (GCM) 10K type strain sequencing project: providing services to taxonomists for standard genome sequencing and annotation.</title>
        <authorList>
            <consortium name="The Broad Institute Genomics Platform"/>
            <consortium name="The Broad Institute Genome Sequencing Center for Infectious Disease"/>
            <person name="Wu L."/>
            <person name="Ma J."/>
        </authorList>
    </citation>
    <scope>NUCLEOTIDE SEQUENCE [LARGE SCALE GENOMIC DNA]</scope>
    <source>
        <strain evidence="1 2">JCM 11136</strain>
    </source>
</reference>
<protein>
    <submittedName>
        <fullName evidence="1">Uncharacterized protein</fullName>
    </submittedName>
</protein>
<comment type="caution">
    <text evidence="1">The sequence shown here is derived from an EMBL/GenBank/DDBJ whole genome shotgun (WGS) entry which is preliminary data.</text>
</comment>